<reference evidence="3 4" key="1">
    <citation type="journal article" date="2015" name="Nature">
        <title>rRNA introns, odd ribosomes, and small enigmatic genomes across a large radiation of phyla.</title>
        <authorList>
            <person name="Brown C.T."/>
            <person name="Hug L.A."/>
            <person name="Thomas B.C."/>
            <person name="Sharon I."/>
            <person name="Castelle C.J."/>
            <person name="Singh A."/>
            <person name="Wilkins M.J."/>
            <person name="Williams K.H."/>
            <person name="Banfield J.F."/>
        </authorList>
    </citation>
    <scope>NUCLEOTIDE SEQUENCE [LARGE SCALE GENOMIC DNA]</scope>
</reference>
<keyword evidence="1" id="KW-0812">Transmembrane</keyword>
<dbReference type="EMBL" id="LCBL01000002">
    <property type="protein sequence ID" value="KKS09411.1"/>
    <property type="molecule type" value="Genomic_DNA"/>
</dbReference>
<feature type="signal peptide" evidence="2">
    <location>
        <begin position="1"/>
        <end position="22"/>
    </location>
</feature>
<feature type="transmembrane region" description="Helical" evidence="1">
    <location>
        <begin position="46"/>
        <end position="67"/>
    </location>
</feature>
<feature type="chain" id="PRO_5002535531" evidence="2">
    <location>
        <begin position="23"/>
        <end position="130"/>
    </location>
</feature>
<evidence type="ECO:0000313" key="3">
    <source>
        <dbReference type="EMBL" id="KKS09411.1"/>
    </source>
</evidence>
<dbReference type="InterPro" id="IPR043993">
    <property type="entry name" value="T4SS_pilin"/>
</dbReference>
<evidence type="ECO:0000256" key="1">
    <source>
        <dbReference type="SAM" id="Phobius"/>
    </source>
</evidence>
<feature type="transmembrane region" description="Helical" evidence="1">
    <location>
        <begin position="88"/>
        <end position="110"/>
    </location>
</feature>
<dbReference type="Pfam" id="PF18895">
    <property type="entry name" value="T4SS_pilin"/>
    <property type="match status" value="1"/>
</dbReference>
<keyword evidence="1" id="KW-1133">Transmembrane helix</keyword>
<comment type="caution">
    <text evidence="3">The sequence shown here is derived from an EMBL/GenBank/DDBJ whole genome shotgun (WGS) entry which is preliminary data.</text>
</comment>
<dbReference type="Proteomes" id="UP000033869">
    <property type="component" value="Unassembled WGS sequence"/>
</dbReference>
<dbReference type="AlphaFoldDB" id="A0A0G0YIN0"/>
<name>A0A0G0YIN0_UNCC2</name>
<protein>
    <submittedName>
        <fullName evidence="3">Uncharacterized protein</fullName>
    </submittedName>
</protein>
<gene>
    <name evidence="3" type="ORF">UU65_C0002G0189</name>
</gene>
<accession>A0A0G0YIN0</accession>
<sequence>MKKYYYRFIAGALMFLPSIAFADPQNIPEGVGFASKKEWNTIYDILNYVVTLLLSVSAIIAVIFLIIGGLRYVISAGNADSVESAKNTILYSVIGLIIILLAYVIVKIVINLVGGQPEQFIDTPVPVNPQ</sequence>
<proteinExistence type="predicted"/>
<evidence type="ECO:0000313" key="4">
    <source>
        <dbReference type="Proteomes" id="UP000033869"/>
    </source>
</evidence>
<keyword evidence="1" id="KW-0472">Membrane</keyword>
<keyword evidence="2" id="KW-0732">Signal</keyword>
<evidence type="ECO:0000256" key="2">
    <source>
        <dbReference type="SAM" id="SignalP"/>
    </source>
</evidence>
<organism evidence="3 4">
    <name type="scientific">candidate division CPR2 bacterium GW2011_GWC1_41_48</name>
    <dbReference type="NCBI Taxonomy" id="1618344"/>
    <lineage>
        <taxon>Bacteria</taxon>
        <taxon>Bacteria division CPR2</taxon>
    </lineage>
</organism>